<feature type="domain" description="Type I restriction modification DNA specificity" evidence="6">
    <location>
        <begin position="239"/>
        <end position="418"/>
    </location>
</feature>
<dbReference type="GO" id="GO:0003677">
    <property type="term" value="F:DNA binding"/>
    <property type="evidence" value="ECO:0007669"/>
    <property type="project" value="UniProtKB-KW"/>
</dbReference>
<dbReference type="Pfam" id="PF01420">
    <property type="entry name" value="Methylase_S"/>
    <property type="match status" value="1"/>
</dbReference>
<dbReference type="AlphaFoldDB" id="W4V6W8"/>
<dbReference type="PANTHER" id="PTHR43140">
    <property type="entry name" value="TYPE-1 RESTRICTION ENZYME ECOKI SPECIFICITY PROTEIN"/>
    <property type="match status" value="1"/>
</dbReference>
<dbReference type="EMBL" id="BAVR01000027">
    <property type="protein sequence ID" value="GAE88942.1"/>
    <property type="molecule type" value="Genomic_DNA"/>
</dbReference>
<dbReference type="RefSeq" id="WP_038289093.1">
    <property type="nucleotide sequence ID" value="NZ_BAVR01000027.1"/>
</dbReference>
<keyword evidence="8" id="KW-1185">Reference proteome</keyword>
<dbReference type="InterPro" id="IPR051212">
    <property type="entry name" value="Type-I_RE_S_subunit"/>
</dbReference>
<feature type="coiled-coil region" evidence="5">
    <location>
        <begin position="402"/>
        <end position="429"/>
    </location>
</feature>
<dbReference type="OrthoDB" id="9811611at2"/>
<dbReference type="Proteomes" id="UP000019109">
    <property type="component" value="Unassembled WGS sequence"/>
</dbReference>
<evidence type="ECO:0000256" key="2">
    <source>
        <dbReference type="ARBA" id="ARBA00022747"/>
    </source>
</evidence>
<keyword evidence="3" id="KW-0238">DNA-binding</keyword>
<dbReference type="STRING" id="1294263.JCM21531_2428"/>
<keyword evidence="2" id="KW-0680">Restriction system</keyword>
<evidence type="ECO:0000256" key="4">
    <source>
        <dbReference type="ARBA" id="ARBA00038652"/>
    </source>
</evidence>
<evidence type="ECO:0000256" key="5">
    <source>
        <dbReference type="SAM" id="Coils"/>
    </source>
</evidence>
<accession>W4V6W8</accession>
<comment type="caution">
    <text evidence="7">The sequence shown here is derived from an EMBL/GenBank/DDBJ whole genome shotgun (WGS) entry which is preliminary data.</text>
</comment>
<dbReference type="InterPro" id="IPR044946">
    <property type="entry name" value="Restrct_endonuc_typeI_TRD_sf"/>
</dbReference>
<evidence type="ECO:0000256" key="3">
    <source>
        <dbReference type="ARBA" id="ARBA00023125"/>
    </source>
</evidence>
<proteinExistence type="inferred from homology"/>
<evidence type="ECO:0000313" key="7">
    <source>
        <dbReference type="EMBL" id="GAE88942.1"/>
    </source>
</evidence>
<dbReference type="SUPFAM" id="SSF116734">
    <property type="entry name" value="DNA methylase specificity domain"/>
    <property type="match status" value="2"/>
</dbReference>
<sequence length="438" mass="50007">MSWKEVTIGSFLKERPDKIKPDQANSLGLKRIEKIDFSGNIYLLENTSTKTNMIIVKPGDLVISGINVAKGALAVYEGTEDVLATIHYSSYEFDKSIIDIEYLKWFLTSNKFMNVLKEQVGGGIKTELKPKKFLPLKIKLPDINLQTEIAKRINNVSNEIELLKVTNEKNYELISKLRQAILQEAVQGKLVPQDPNDEPANVLLEKIKEEKERLIKKGKINKEKPLPPITGDEIPYELPKGWEWVRLGCIVNVKSSKRIYESDYKASGIPFFRSKEIGELSQGKNISSEYYISIDKYKEIKDKYGTPLKGDLLLTSVGSIGNTWISDGREFYYKDGNVTQIDNNKFLDMKYIQNFIKSPLFFKQVNSSVSGTAYNALTIIKIKNLIFPLPPLNEQKRIVEKVDHLMDLCDKLEKNIEESKKDSELLMQSVLHEAFNEV</sequence>
<dbReference type="InterPro" id="IPR000055">
    <property type="entry name" value="Restrct_endonuc_typeI_TRD"/>
</dbReference>
<dbReference type="GO" id="GO:0009307">
    <property type="term" value="P:DNA restriction-modification system"/>
    <property type="evidence" value="ECO:0007669"/>
    <property type="project" value="UniProtKB-KW"/>
</dbReference>
<organism evidence="7 8">
    <name type="scientific">Acetivibrio straminisolvens JCM 21531</name>
    <dbReference type="NCBI Taxonomy" id="1294263"/>
    <lineage>
        <taxon>Bacteria</taxon>
        <taxon>Bacillati</taxon>
        <taxon>Bacillota</taxon>
        <taxon>Clostridia</taxon>
        <taxon>Eubacteriales</taxon>
        <taxon>Oscillospiraceae</taxon>
        <taxon>Acetivibrio</taxon>
    </lineage>
</organism>
<name>W4V6W8_9FIRM</name>
<dbReference type="PANTHER" id="PTHR43140:SF1">
    <property type="entry name" value="TYPE I RESTRICTION ENZYME ECOKI SPECIFICITY SUBUNIT"/>
    <property type="match status" value="1"/>
</dbReference>
<comment type="similarity">
    <text evidence="1">Belongs to the type-I restriction system S methylase family.</text>
</comment>
<gene>
    <name evidence="7" type="ORF">JCM21531_2428</name>
</gene>
<reference evidence="7" key="1">
    <citation type="journal article" date="2014" name="Genome Announc.">
        <title>Draft Genome Sequence of Clostridium straminisolvens Strain JCM 21531T, Isolated from a Cellulose-Degrading Bacterial Community.</title>
        <authorList>
            <person name="Yuki M."/>
            <person name="Oshima K."/>
            <person name="Suda W."/>
            <person name="Sakamoto M."/>
            <person name="Kitamura K."/>
            <person name="Iida T."/>
            <person name="Hattori M."/>
            <person name="Ohkuma M."/>
        </authorList>
    </citation>
    <scope>NUCLEOTIDE SEQUENCE [LARGE SCALE GENOMIC DNA]</scope>
    <source>
        <strain evidence="7">JCM 21531</strain>
    </source>
</reference>
<comment type="subunit">
    <text evidence="4">The methyltransferase is composed of M and S polypeptides.</text>
</comment>
<evidence type="ECO:0000259" key="6">
    <source>
        <dbReference type="Pfam" id="PF01420"/>
    </source>
</evidence>
<dbReference type="REBASE" id="80369">
    <property type="entry name" value="S.Cst21531ORF2427P"/>
</dbReference>
<evidence type="ECO:0000313" key="8">
    <source>
        <dbReference type="Proteomes" id="UP000019109"/>
    </source>
</evidence>
<evidence type="ECO:0000256" key="1">
    <source>
        <dbReference type="ARBA" id="ARBA00010923"/>
    </source>
</evidence>
<keyword evidence="5" id="KW-0175">Coiled coil</keyword>
<protein>
    <submittedName>
        <fullName evidence="7">Type I restriction-modification system</fullName>
    </submittedName>
</protein>
<dbReference type="Gene3D" id="3.90.220.20">
    <property type="entry name" value="DNA methylase specificity domains"/>
    <property type="match status" value="2"/>
</dbReference>